<dbReference type="InterPro" id="IPR029052">
    <property type="entry name" value="Metallo-depent_PP-like"/>
</dbReference>
<accession>A0A0F9G4D7</accession>
<sequence length="244" mass="27565">NLLKVHFAKPDYSGIVLVLGGDLISGNLHEELIDTDEASPLVQTYEIAQIIANGVKFLSDEFPQVSVYCVAGNHGRTTRKPRTKFYAQFNLDWMAYKMIGDYTKNLGNVKLWAPNSRDLNFEVSGHRYRLTHGDQFRGGDGIIGPIGPVARGDYKKRVTASLMPGAPEAYDTMIYGHFHQYITLPRFIGNGSVKGYDEFAMSCNFPWEPPQQALWTVHPKHGHTWHMPVLCDPNYSAHKIRELK</sequence>
<evidence type="ECO:0008006" key="2">
    <source>
        <dbReference type="Google" id="ProtNLM"/>
    </source>
</evidence>
<feature type="non-terminal residue" evidence="1">
    <location>
        <position position="1"/>
    </location>
</feature>
<reference evidence="1" key="1">
    <citation type="journal article" date="2015" name="Nature">
        <title>Complex archaea that bridge the gap between prokaryotes and eukaryotes.</title>
        <authorList>
            <person name="Spang A."/>
            <person name="Saw J.H."/>
            <person name="Jorgensen S.L."/>
            <person name="Zaremba-Niedzwiedzka K."/>
            <person name="Martijn J."/>
            <person name="Lind A.E."/>
            <person name="van Eijk R."/>
            <person name="Schleper C."/>
            <person name="Guy L."/>
            <person name="Ettema T.J."/>
        </authorList>
    </citation>
    <scope>NUCLEOTIDE SEQUENCE</scope>
</reference>
<protein>
    <recommendedName>
        <fullName evidence="2">Calcineurin-like phosphoesterase domain-containing protein</fullName>
    </recommendedName>
</protein>
<dbReference type="EMBL" id="LAZR01021450">
    <property type="protein sequence ID" value="KKL85281.1"/>
    <property type="molecule type" value="Genomic_DNA"/>
</dbReference>
<organism evidence="1">
    <name type="scientific">marine sediment metagenome</name>
    <dbReference type="NCBI Taxonomy" id="412755"/>
    <lineage>
        <taxon>unclassified sequences</taxon>
        <taxon>metagenomes</taxon>
        <taxon>ecological metagenomes</taxon>
    </lineage>
</organism>
<evidence type="ECO:0000313" key="1">
    <source>
        <dbReference type="EMBL" id="KKL85281.1"/>
    </source>
</evidence>
<proteinExistence type="predicted"/>
<dbReference type="AlphaFoldDB" id="A0A0F9G4D7"/>
<name>A0A0F9G4D7_9ZZZZ</name>
<dbReference type="SUPFAM" id="SSF56300">
    <property type="entry name" value="Metallo-dependent phosphatases"/>
    <property type="match status" value="1"/>
</dbReference>
<comment type="caution">
    <text evidence="1">The sequence shown here is derived from an EMBL/GenBank/DDBJ whole genome shotgun (WGS) entry which is preliminary data.</text>
</comment>
<gene>
    <name evidence="1" type="ORF">LCGC14_1956250</name>
</gene>